<dbReference type="GO" id="GO:0016799">
    <property type="term" value="F:hydrolase activity, hydrolyzing N-glycosyl compounds"/>
    <property type="evidence" value="ECO:0007669"/>
    <property type="project" value="TreeGrafter"/>
</dbReference>
<dbReference type="InterPro" id="IPR012337">
    <property type="entry name" value="RNaseH-like_sf"/>
</dbReference>
<accession>A0A8J5HY87</accession>
<evidence type="ECO:0000313" key="8">
    <source>
        <dbReference type="Proteomes" id="UP000734854"/>
    </source>
</evidence>
<evidence type="ECO:0000313" key="7">
    <source>
        <dbReference type="EMBL" id="KAG6536097.1"/>
    </source>
</evidence>
<dbReference type="InterPro" id="IPR005269">
    <property type="entry name" value="LOG"/>
</dbReference>
<comment type="catalytic activity">
    <reaction evidence="5">
        <text>9-ribosyl-trans-zeatin 5'-phosphate + H2O = trans-zeatin + D-ribose 5-phosphate</text>
        <dbReference type="Rhea" id="RHEA:48564"/>
        <dbReference type="ChEBI" id="CHEBI:15377"/>
        <dbReference type="ChEBI" id="CHEBI:16522"/>
        <dbReference type="ChEBI" id="CHEBI:78346"/>
        <dbReference type="ChEBI" id="CHEBI:87947"/>
        <dbReference type="EC" id="3.2.2.n1"/>
    </reaction>
</comment>
<dbReference type="Pfam" id="PF14372">
    <property type="entry name" value="hAT-like_RNase-H"/>
    <property type="match status" value="1"/>
</dbReference>
<evidence type="ECO:0000256" key="2">
    <source>
        <dbReference type="ARBA" id="ARBA00012205"/>
    </source>
</evidence>
<evidence type="ECO:0000256" key="5">
    <source>
        <dbReference type="ARBA" id="ARBA00049153"/>
    </source>
</evidence>
<dbReference type="GO" id="GO:0003677">
    <property type="term" value="F:DNA binding"/>
    <property type="evidence" value="ECO:0007669"/>
    <property type="project" value="InterPro"/>
</dbReference>
<dbReference type="EMBL" id="JACMSC010000001">
    <property type="protein sequence ID" value="KAG6536097.1"/>
    <property type="molecule type" value="Genomic_DNA"/>
</dbReference>
<name>A0A8J5HY87_ZINOF</name>
<gene>
    <name evidence="7" type="ORF">ZIOFF_001141</name>
</gene>
<dbReference type="Pfam" id="PF03641">
    <property type="entry name" value="Lysine_decarbox"/>
    <property type="match status" value="1"/>
</dbReference>
<dbReference type="InterPro" id="IPR025525">
    <property type="entry name" value="hAT-like_transposase_RNase-H"/>
</dbReference>
<dbReference type="PANTHER" id="PTHR31223">
    <property type="entry name" value="LOG FAMILY PROTEIN YJL055W"/>
    <property type="match status" value="1"/>
</dbReference>
<keyword evidence="3" id="KW-0203">Cytokinin biosynthesis</keyword>
<comment type="catalytic activity">
    <reaction evidence="4">
        <text>N(6)-(dimethylallyl)adenosine 5'-phosphate + H2O = N(6)-dimethylallyladenine + D-ribose 5-phosphate</text>
        <dbReference type="Rhea" id="RHEA:48560"/>
        <dbReference type="ChEBI" id="CHEBI:15377"/>
        <dbReference type="ChEBI" id="CHEBI:17660"/>
        <dbReference type="ChEBI" id="CHEBI:57526"/>
        <dbReference type="ChEBI" id="CHEBI:78346"/>
        <dbReference type="EC" id="3.2.2.n1"/>
    </reaction>
</comment>
<dbReference type="SUPFAM" id="SSF102405">
    <property type="entry name" value="MCP/YpsA-like"/>
    <property type="match status" value="1"/>
</dbReference>
<protein>
    <recommendedName>
        <fullName evidence="2">cytokinin riboside 5'-monophosphate phosphoribohydrolase</fullName>
        <ecNumber evidence="2">3.2.2.n1</ecNumber>
    </recommendedName>
</protein>
<evidence type="ECO:0000256" key="3">
    <source>
        <dbReference type="ARBA" id="ARBA00022712"/>
    </source>
</evidence>
<dbReference type="Proteomes" id="UP000734854">
    <property type="component" value="Unassembled WGS sequence"/>
</dbReference>
<dbReference type="GO" id="GO:0005634">
    <property type="term" value="C:nucleus"/>
    <property type="evidence" value="ECO:0007669"/>
    <property type="project" value="TreeGrafter"/>
</dbReference>
<dbReference type="AlphaFoldDB" id="A0A8J5HY87"/>
<comment type="caution">
    <text evidence="7">The sequence shown here is derived from an EMBL/GenBank/DDBJ whole genome shotgun (WGS) entry which is preliminary data.</text>
</comment>
<comment type="similarity">
    <text evidence="1">Belongs to the LOG family.</text>
</comment>
<keyword evidence="8" id="KW-1185">Reference proteome</keyword>
<dbReference type="PANTHER" id="PTHR31223:SF51">
    <property type="entry name" value="CYTOKININ RIBOSIDE 5'-MONOPHOSPHATE PHOSPHORIBOHYDROLASE LOG4-RELATED"/>
    <property type="match status" value="1"/>
</dbReference>
<dbReference type="InterPro" id="IPR031100">
    <property type="entry name" value="LOG_fam"/>
</dbReference>
<dbReference type="SUPFAM" id="SSF53098">
    <property type="entry name" value="Ribonuclease H-like"/>
    <property type="match status" value="1"/>
</dbReference>
<proteinExistence type="inferred from homology"/>
<organism evidence="7 8">
    <name type="scientific">Zingiber officinale</name>
    <name type="common">Ginger</name>
    <name type="synonym">Amomum zingiber</name>
    <dbReference type="NCBI Taxonomy" id="94328"/>
    <lineage>
        <taxon>Eukaryota</taxon>
        <taxon>Viridiplantae</taxon>
        <taxon>Streptophyta</taxon>
        <taxon>Embryophyta</taxon>
        <taxon>Tracheophyta</taxon>
        <taxon>Spermatophyta</taxon>
        <taxon>Magnoliopsida</taxon>
        <taxon>Liliopsida</taxon>
        <taxon>Zingiberales</taxon>
        <taxon>Zingiberaceae</taxon>
        <taxon>Zingiber</taxon>
    </lineage>
</organism>
<evidence type="ECO:0000259" key="6">
    <source>
        <dbReference type="Pfam" id="PF14372"/>
    </source>
</evidence>
<dbReference type="EC" id="3.2.2.n1" evidence="2"/>
<evidence type="ECO:0000256" key="1">
    <source>
        <dbReference type="ARBA" id="ARBA00006763"/>
    </source>
</evidence>
<sequence>MLNTAQKFERAFDRFDEQDPCFKLDLQYTEWQVILNENEEMIFESDGKPKRELKTFDGKPTSAYWNNVRLFASLLQVFYELTLKVSGSLYVTSNTFAHEISYIHTILKEWQQSDDIDVYSMGIRMKNKFDKYWGDPEKMNKLLYIAVVLDPSYIESLAERKRYSAYSICPELQHIPYGFKSDIWSLASHSHEYIVLKSSDEREKQNELHYCRSEVELHYCRSEKTAKQQRNFCVQILVESIGEVKRVADMHERKLEMAKNAYAFIDLPGGYGTMEELLEIIAWSQLGIHHKPVGILNVDGYYNDLIQLFDKGVREGLIEDSASHIVISADNAEELLRKMEAKAGEERRREANKKRRSS</sequence>
<dbReference type="GO" id="GO:0005829">
    <property type="term" value="C:cytosol"/>
    <property type="evidence" value="ECO:0007669"/>
    <property type="project" value="TreeGrafter"/>
</dbReference>
<feature type="domain" description="hAT-like transposase RNase-H fold" evidence="6">
    <location>
        <begin position="86"/>
        <end position="153"/>
    </location>
</feature>
<reference evidence="7 8" key="1">
    <citation type="submission" date="2020-08" db="EMBL/GenBank/DDBJ databases">
        <title>Plant Genome Project.</title>
        <authorList>
            <person name="Zhang R.-G."/>
        </authorList>
    </citation>
    <scope>NUCLEOTIDE SEQUENCE [LARGE SCALE GENOMIC DNA]</scope>
    <source>
        <tissue evidence="7">Rhizome</tissue>
    </source>
</reference>
<evidence type="ECO:0000256" key="4">
    <source>
        <dbReference type="ARBA" id="ARBA00047718"/>
    </source>
</evidence>
<dbReference type="NCBIfam" id="TIGR00730">
    <property type="entry name" value="Rossman fold protein, TIGR00730 family"/>
    <property type="match status" value="1"/>
</dbReference>
<dbReference type="GO" id="GO:0009691">
    <property type="term" value="P:cytokinin biosynthetic process"/>
    <property type="evidence" value="ECO:0007669"/>
    <property type="project" value="UniProtKB-KW"/>
</dbReference>
<dbReference type="Gene3D" id="3.40.50.450">
    <property type="match status" value="1"/>
</dbReference>